<keyword evidence="7" id="KW-0539">Nucleus</keyword>
<dbReference type="InterPro" id="IPR001025">
    <property type="entry name" value="BAH_dom"/>
</dbReference>
<keyword evidence="3" id="KW-0156">Chromatin regulator</keyword>
<evidence type="ECO:0000256" key="6">
    <source>
        <dbReference type="ARBA" id="ARBA00023163"/>
    </source>
</evidence>
<feature type="compositionally biased region" description="Low complexity" evidence="9">
    <location>
        <begin position="587"/>
        <end position="597"/>
    </location>
</feature>
<dbReference type="Proteomes" id="UP000827284">
    <property type="component" value="Unassembled WGS sequence"/>
</dbReference>
<feature type="region of interest" description="Disordered" evidence="9">
    <location>
        <begin position="926"/>
        <end position="945"/>
    </location>
</feature>
<evidence type="ECO:0000256" key="5">
    <source>
        <dbReference type="ARBA" id="ARBA00023117"/>
    </source>
</evidence>
<dbReference type="InterPro" id="IPR018359">
    <property type="entry name" value="Bromodomain_CS"/>
</dbReference>
<dbReference type="SUPFAM" id="SSF47370">
    <property type="entry name" value="Bromodomain"/>
    <property type="match status" value="2"/>
</dbReference>
<feature type="compositionally biased region" description="Low complexity" evidence="9">
    <location>
        <begin position="863"/>
        <end position="881"/>
    </location>
</feature>
<keyword evidence="5 8" id="KW-0103">Bromodomain</keyword>
<evidence type="ECO:0000256" key="4">
    <source>
        <dbReference type="ARBA" id="ARBA00023015"/>
    </source>
</evidence>
<evidence type="ECO:0000259" key="11">
    <source>
        <dbReference type="PROSITE" id="PS51038"/>
    </source>
</evidence>
<feature type="compositionally biased region" description="Polar residues" evidence="9">
    <location>
        <begin position="772"/>
        <end position="790"/>
    </location>
</feature>
<dbReference type="PANTHER" id="PTHR16062:SF19">
    <property type="entry name" value="PROTEIN POLYBROMO-1"/>
    <property type="match status" value="1"/>
</dbReference>
<evidence type="ECO:0000256" key="3">
    <source>
        <dbReference type="ARBA" id="ARBA00022853"/>
    </source>
</evidence>
<dbReference type="Pfam" id="PF01426">
    <property type="entry name" value="BAH"/>
    <property type="match status" value="1"/>
</dbReference>
<protein>
    <submittedName>
        <fullName evidence="12">Uncharacterized protein</fullName>
    </submittedName>
</protein>
<name>A0A9P3HLU0_9FUNG</name>
<comment type="subcellular location">
    <subcellularLocation>
        <location evidence="1">Nucleus</location>
    </subcellularLocation>
</comment>
<feature type="region of interest" description="Disordered" evidence="9">
    <location>
        <begin position="671"/>
        <end position="805"/>
    </location>
</feature>
<feature type="compositionally biased region" description="Polar residues" evidence="9">
    <location>
        <begin position="612"/>
        <end position="645"/>
    </location>
</feature>
<feature type="region of interest" description="Disordered" evidence="9">
    <location>
        <begin position="581"/>
        <end position="645"/>
    </location>
</feature>
<dbReference type="Gene3D" id="1.20.920.10">
    <property type="entry name" value="Bromodomain-like"/>
    <property type="match status" value="2"/>
</dbReference>
<feature type="compositionally biased region" description="Low complexity" evidence="9">
    <location>
        <begin position="453"/>
        <end position="463"/>
    </location>
</feature>
<organism evidence="12 13">
    <name type="scientific">Entomortierella parvispora</name>
    <dbReference type="NCBI Taxonomy" id="205924"/>
    <lineage>
        <taxon>Eukaryota</taxon>
        <taxon>Fungi</taxon>
        <taxon>Fungi incertae sedis</taxon>
        <taxon>Mucoromycota</taxon>
        <taxon>Mortierellomycotina</taxon>
        <taxon>Mortierellomycetes</taxon>
        <taxon>Mortierellales</taxon>
        <taxon>Mortierellaceae</taxon>
        <taxon>Entomortierella</taxon>
    </lineage>
</organism>
<feature type="region of interest" description="Disordered" evidence="9">
    <location>
        <begin position="849"/>
        <end position="896"/>
    </location>
</feature>
<evidence type="ECO:0000313" key="12">
    <source>
        <dbReference type="EMBL" id="GJJ78572.1"/>
    </source>
</evidence>
<keyword evidence="13" id="KW-1185">Reference proteome</keyword>
<feature type="domain" description="Bromo" evidence="10">
    <location>
        <begin position="44"/>
        <end position="116"/>
    </location>
</feature>
<feature type="region of interest" description="Disordered" evidence="9">
    <location>
        <begin position="425"/>
        <end position="551"/>
    </location>
</feature>
<feature type="domain" description="Bromo" evidence="10">
    <location>
        <begin position="165"/>
        <end position="235"/>
    </location>
</feature>
<keyword evidence="4" id="KW-0805">Transcription regulation</keyword>
<dbReference type="SMART" id="SM00439">
    <property type="entry name" value="BAH"/>
    <property type="match status" value="1"/>
</dbReference>
<feature type="compositionally biased region" description="Polar residues" evidence="9">
    <location>
        <begin position="436"/>
        <end position="452"/>
    </location>
</feature>
<feature type="compositionally biased region" description="Polar residues" evidence="9">
    <location>
        <begin position="882"/>
        <end position="896"/>
    </location>
</feature>
<dbReference type="OrthoDB" id="1742084at2759"/>
<keyword evidence="6" id="KW-0804">Transcription</keyword>
<evidence type="ECO:0000259" key="10">
    <source>
        <dbReference type="PROSITE" id="PS50014"/>
    </source>
</evidence>
<dbReference type="InterPro" id="IPR001487">
    <property type="entry name" value="Bromodomain"/>
</dbReference>
<comment type="caution">
    <text evidence="12">The sequence shown here is derived from an EMBL/GenBank/DDBJ whole genome shotgun (WGS) entry which is preliminary data.</text>
</comment>
<reference evidence="12" key="1">
    <citation type="submission" date="2021-11" db="EMBL/GenBank/DDBJ databases">
        <authorList>
            <person name="Herlambang A."/>
            <person name="Guo Y."/>
            <person name="Takashima Y."/>
            <person name="Nishizawa T."/>
        </authorList>
    </citation>
    <scope>NUCLEOTIDE SEQUENCE</scope>
    <source>
        <strain evidence="12">E1425</strain>
    </source>
</reference>
<dbReference type="AlphaFoldDB" id="A0A9P3HLU0"/>
<dbReference type="InterPro" id="IPR037382">
    <property type="entry name" value="Rsc/polybromo"/>
</dbReference>
<dbReference type="CDD" id="cd04369">
    <property type="entry name" value="Bromodomain"/>
    <property type="match status" value="1"/>
</dbReference>
<dbReference type="GO" id="GO:0016586">
    <property type="term" value="C:RSC-type complex"/>
    <property type="evidence" value="ECO:0007669"/>
    <property type="project" value="InterPro"/>
</dbReference>
<feature type="region of interest" description="Disordered" evidence="9">
    <location>
        <begin position="1112"/>
        <end position="1138"/>
    </location>
</feature>
<dbReference type="PROSITE" id="PS50014">
    <property type="entry name" value="BROMODOMAIN_2"/>
    <property type="match status" value="2"/>
</dbReference>
<proteinExistence type="predicted"/>
<dbReference type="GO" id="GO:0006368">
    <property type="term" value="P:transcription elongation by RNA polymerase II"/>
    <property type="evidence" value="ECO:0007669"/>
    <property type="project" value="TreeGrafter"/>
</dbReference>
<gene>
    <name evidence="12" type="ORF">EMPS_10931</name>
</gene>
<dbReference type="PANTHER" id="PTHR16062">
    <property type="entry name" value="SWI/SNF-RELATED"/>
    <property type="match status" value="1"/>
</dbReference>
<feature type="compositionally biased region" description="Low complexity" evidence="9">
    <location>
        <begin position="717"/>
        <end position="737"/>
    </location>
</feature>
<sequence>MPPPRKKSAAARGPASILEGISFEDKTEAMAQILERLENLKDRTGRTISSLFLELPDRDDYPDYYQLIVSPVALDVIQNRLEAGEYNNDNLAKFGDDLRTMTANAKQYNREGSTVHKDATTLESYIDVAVKALMDDGSDKPAQEQFSQEYCSKILTIIKDHTDAEGRQVAELFLELPDEDEYPDYYEEILRPIAIEDIERKIKKDGYPNMEAFEKDMNLMFLNAKTYNVEGSAVYLDADELQRLFWTSIGKNGRGRQPSGKRPVKHEIEFEEIQFGDEKLRIGDFVHLENTTDPSKPLIGLIFSLWEEKGQKALDAVWFLRPDQIVHPYSSRFYADEVVRVSGVHPHALSEVIEKCFVLLPRDYTRGRPVEWKQGLKIYVCEQRYSESQSLTKLKHWASCLPPGYRNPEIKLNLFREPMTLKKLPRVSTTDKTEQVDTSEPASRASTPEDSNSASSYPSSPSVTPAPAPKPTKRSAPKAPKSTPKVTTKPAPKTAKSNKRKSAQLQPDSDADSQPKTTATKEEEQPQRPQQPPKPQHSTSLSSLPLGSPTHQRFRCHYSNLSTNLQCPSVFSSEMELRRHVTDEHSSTMSNVSNGSSAPSTPALKRGRPKKISSSTTGAENSPPTSVASVPSQQTVPPLMSQTDYPPSTYNAYGAMPQHAVNSSARNMQAGMYSGSAYPPQQQQQQQQSMYSVPQRTDPYQQQYSGYPVPPVGSRSQGYNSGYNQQPYGQQYPMQPQHSGYPQSAYGSSQFHQGYGSHGGYQSQGQYSHTYPNTSPYPYNTQTHRNPQVVSSGSSTSAPSTASNLDQQLVQQQQLAQQQRLVQQQQMVQQQYLAQQQQLANQHAQQQQLTQQQQQYPGLHQRSLSAQSHSSQPSYASISSPMNSGTVTPGSTSAGLSASSHVGYAGQGSGHVAYAGQEQAYGSQAAAGYGHESTGGHSYHQSTGSISSITSNSNYGMVPSSTSASNTMIPPSAEGIGLGLSGVSSVDHGRVVPGNHLASGAGVQQSLPADNSKLTSNAFMNSNMAKNSSMATPSGSMWYGTSTPQDLATPASSLLSLTTAMPKLAPESSDYVVKRQRVDHGMGPMVQPMNPGHNPQQLHPQLSGAGMAAVAPNSENYGGEPFGGDASHAGYRNGGRNGSNHGNVAPIVLPGIDALTGSVEKEH</sequence>
<dbReference type="SMART" id="SM00297">
    <property type="entry name" value="BROMO"/>
    <property type="match status" value="2"/>
</dbReference>
<evidence type="ECO:0000313" key="13">
    <source>
        <dbReference type="Proteomes" id="UP000827284"/>
    </source>
</evidence>
<accession>A0A9P3HLU0</accession>
<feature type="domain" description="BAH" evidence="11">
    <location>
        <begin position="278"/>
        <end position="396"/>
    </location>
</feature>
<dbReference type="InterPro" id="IPR036427">
    <property type="entry name" value="Bromodomain-like_sf"/>
</dbReference>
<dbReference type="Pfam" id="PF00439">
    <property type="entry name" value="Bromodomain"/>
    <property type="match status" value="2"/>
</dbReference>
<feature type="compositionally biased region" description="Polar residues" evidence="9">
    <location>
        <begin position="503"/>
        <end position="518"/>
    </location>
</feature>
<evidence type="ECO:0000256" key="9">
    <source>
        <dbReference type="SAM" id="MobiDB-lite"/>
    </source>
</evidence>
<feature type="compositionally biased region" description="Low complexity" evidence="9">
    <location>
        <begin position="536"/>
        <end position="550"/>
    </location>
</feature>
<dbReference type="PROSITE" id="PS51038">
    <property type="entry name" value="BAH"/>
    <property type="match status" value="1"/>
</dbReference>
<dbReference type="Gene3D" id="2.30.30.490">
    <property type="match status" value="1"/>
</dbReference>
<feature type="compositionally biased region" description="Low complexity" evidence="9">
    <location>
        <begin position="477"/>
        <end position="495"/>
    </location>
</feature>
<keyword evidence="2" id="KW-0677">Repeat</keyword>
<dbReference type="PRINTS" id="PR00503">
    <property type="entry name" value="BROMODOMAIN"/>
</dbReference>
<feature type="compositionally biased region" description="Polar residues" evidence="9">
    <location>
        <begin position="689"/>
        <end position="705"/>
    </location>
</feature>
<feature type="compositionally biased region" description="Low complexity" evidence="9">
    <location>
        <begin position="746"/>
        <end position="771"/>
    </location>
</feature>
<dbReference type="InterPro" id="IPR043151">
    <property type="entry name" value="BAH_sf"/>
</dbReference>
<dbReference type="GO" id="GO:0006338">
    <property type="term" value="P:chromatin remodeling"/>
    <property type="evidence" value="ECO:0007669"/>
    <property type="project" value="InterPro"/>
</dbReference>
<dbReference type="EMBL" id="BQFW01000015">
    <property type="protein sequence ID" value="GJJ78572.1"/>
    <property type="molecule type" value="Genomic_DNA"/>
</dbReference>
<dbReference type="GO" id="GO:0003682">
    <property type="term" value="F:chromatin binding"/>
    <property type="evidence" value="ECO:0007669"/>
    <property type="project" value="InterPro"/>
</dbReference>
<evidence type="ECO:0000256" key="7">
    <source>
        <dbReference type="ARBA" id="ARBA00023242"/>
    </source>
</evidence>
<evidence type="ECO:0000256" key="1">
    <source>
        <dbReference type="ARBA" id="ARBA00004123"/>
    </source>
</evidence>
<evidence type="ECO:0000256" key="2">
    <source>
        <dbReference type="ARBA" id="ARBA00022737"/>
    </source>
</evidence>
<dbReference type="PROSITE" id="PS00633">
    <property type="entry name" value="BROMODOMAIN_1"/>
    <property type="match status" value="1"/>
</dbReference>
<evidence type="ECO:0000256" key="8">
    <source>
        <dbReference type="PROSITE-ProRule" id="PRU00035"/>
    </source>
</evidence>
<reference evidence="12" key="2">
    <citation type="journal article" date="2022" name="Microbiol. Resour. Announc.">
        <title>Whole-Genome Sequence of Entomortierella parvispora E1425, a Mucoromycotan Fungus Associated with Burkholderiaceae-Related Endosymbiotic Bacteria.</title>
        <authorList>
            <person name="Herlambang A."/>
            <person name="Guo Y."/>
            <person name="Takashima Y."/>
            <person name="Narisawa K."/>
            <person name="Ohta H."/>
            <person name="Nishizawa T."/>
        </authorList>
    </citation>
    <scope>NUCLEOTIDE SEQUENCE</scope>
    <source>
        <strain evidence="12">E1425</strain>
    </source>
</reference>
<feature type="compositionally biased region" description="Low complexity" evidence="9">
    <location>
        <begin position="791"/>
        <end position="805"/>
    </location>
</feature>